<sequence>MNNLDKFIDKKIISSILNEDDSTLDCYLEGFEYNVSEINTIASNNYKKETFLLKGKIKKLRDERLYEKAKMFKDAINNNIDKPVNYLLEILKNNKFQVQFRNLENLSVEEIVDIIKDQNLLEIIENLDEEE</sequence>
<comment type="caution">
    <text evidence="1">The sequence shown here is derived from an EMBL/GenBank/DDBJ whole genome shotgun (WGS) entry which is preliminary data.</text>
</comment>
<accession>A0A840EK45</accession>
<protein>
    <submittedName>
        <fullName evidence="1">Mg/Co/Ni transporter MgtE</fullName>
    </submittedName>
</protein>
<proteinExistence type="predicted"/>
<organism evidence="1 2">
    <name type="scientific">Mesonia hippocampi</name>
    <dbReference type="NCBI Taxonomy" id="1628250"/>
    <lineage>
        <taxon>Bacteria</taxon>
        <taxon>Pseudomonadati</taxon>
        <taxon>Bacteroidota</taxon>
        <taxon>Flavobacteriia</taxon>
        <taxon>Flavobacteriales</taxon>
        <taxon>Flavobacteriaceae</taxon>
        <taxon>Mesonia</taxon>
    </lineage>
</organism>
<dbReference type="EMBL" id="JACIFO010000010">
    <property type="protein sequence ID" value="MBB4119772.1"/>
    <property type="molecule type" value="Genomic_DNA"/>
</dbReference>
<gene>
    <name evidence="1" type="ORF">GGR32_002078</name>
</gene>
<name>A0A840EK45_9FLAO</name>
<keyword evidence="2" id="KW-1185">Reference proteome</keyword>
<evidence type="ECO:0000313" key="2">
    <source>
        <dbReference type="Proteomes" id="UP000553034"/>
    </source>
</evidence>
<dbReference type="RefSeq" id="WP_183478116.1">
    <property type="nucleotide sequence ID" value="NZ_JACIFO010000010.1"/>
</dbReference>
<dbReference type="Proteomes" id="UP000553034">
    <property type="component" value="Unassembled WGS sequence"/>
</dbReference>
<dbReference type="AlphaFoldDB" id="A0A840EK45"/>
<evidence type="ECO:0000313" key="1">
    <source>
        <dbReference type="EMBL" id="MBB4119772.1"/>
    </source>
</evidence>
<reference evidence="1 2" key="1">
    <citation type="submission" date="2020-08" db="EMBL/GenBank/DDBJ databases">
        <title>Genomic Encyclopedia of Type Strains, Phase IV (KMG-IV): sequencing the most valuable type-strain genomes for metagenomic binning, comparative biology and taxonomic classification.</title>
        <authorList>
            <person name="Goeker M."/>
        </authorList>
    </citation>
    <scope>NUCLEOTIDE SEQUENCE [LARGE SCALE GENOMIC DNA]</scope>
    <source>
        <strain evidence="1 2">DSM 29568</strain>
    </source>
</reference>